<keyword evidence="2 5" id="KW-0689">Ribosomal protein</keyword>
<evidence type="ECO:0000256" key="4">
    <source>
        <dbReference type="ARBA" id="ARBA00035244"/>
    </source>
</evidence>
<reference evidence="7 8" key="1">
    <citation type="submission" date="2018-01" db="EMBL/GenBank/DDBJ databases">
        <title>A novel member of the phylum Bacteroidetes isolated from glacier ice.</title>
        <authorList>
            <person name="Liu Q."/>
            <person name="Xin Y.-H."/>
        </authorList>
    </citation>
    <scope>NUCLEOTIDE SEQUENCE [LARGE SCALE GENOMIC DNA]</scope>
    <source>
        <strain evidence="7 8">RB1R16</strain>
    </source>
</reference>
<keyword evidence="8" id="KW-1185">Reference proteome</keyword>
<dbReference type="EMBL" id="PPSL01000004">
    <property type="protein sequence ID" value="PQJ09989.1"/>
    <property type="molecule type" value="Genomic_DNA"/>
</dbReference>
<keyword evidence="5" id="KW-0699">rRNA-binding</keyword>
<dbReference type="HAMAP" id="MF_01328_B">
    <property type="entry name" value="Ribosomal_uL4_B"/>
    <property type="match status" value="1"/>
</dbReference>
<gene>
    <name evidence="5" type="primary">rplD</name>
    <name evidence="7" type="ORF">CJD36_014920</name>
</gene>
<evidence type="ECO:0000256" key="6">
    <source>
        <dbReference type="SAM" id="MobiDB-lite"/>
    </source>
</evidence>
<accession>A0A2S7SST4</accession>
<dbReference type="GO" id="GO:0006412">
    <property type="term" value="P:translation"/>
    <property type="evidence" value="ECO:0007669"/>
    <property type="project" value="UniProtKB-UniRule"/>
</dbReference>
<evidence type="ECO:0000256" key="1">
    <source>
        <dbReference type="ARBA" id="ARBA00010528"/>
    </source>
</evidence>
<dbReference type="Proteomes" id="UP000239872">
    <property type="component" value="Unassembled WGS sequence"/>
</dbReference>
<dbReference type="NCBIfam" id="TIGR03953">
    <property type="entry name" value="rplD_bact"/>
    <property type="match status" value="1"/>
</dbReference>
<dbReference type="AlphaFoldDB" id="A0A2S7SST4"/>
<comment type="similarity">
    <text evidence="1 5">Belongs to the universal ribosomal protein uL4 family.</text>
</comment>
<dbReference type="InterPro" id="IPR002136">
    <property type="entry name" value="Ribosomal_uL4"/>
</dbReference>
<dbReference type="GO" id="GO:1990904">
    <property type="term" value="C:ribonucleoprotein complex"/>
    <property type="evidence" value="ECO:0007669"/>
    <property type="project" value="UniProtKB-KW"/>
</dbReference>
<proteinExistence type="inferred from homology"/>
<dbReference type="GO" id="GO:0019843">
    <property type="term" value="F:rRNA binding"/>
    <property type="evidence" value="ECO:0007669"/>
    <property type="project" value="UniProtKB-UniRule"/>
</dbReference>
<dbReference type="Gene3D" id="3.40.1370.10">
    <property type="match status" value="1"/>
</dbReference>
<feature type="region of interest" description="Disordered" evidence="6">
    <location>
        <begin position="47"/>
        <end position="85"/>
    </location>
</feature>
<organism evidence="7 8">
    <name type="scientific">Flavipsychrobacter stenotrophus</name>
    <dbReference type="NCBI Taxonomy" id="2077091"/>
    <lineage>
        <taxon>Bacteria</taxon>
        <taxon>Pseudomonadati</taxon>
        <taxon>Bacteroidota</taxon>
        <taxon>Chitinophagia</taxon>
        <taxon>Chitinophagales</taxon>
        <taxon>Chitinophagaceae</taxon>
        <taxon>Flavipsychrobacter</taxon>
    </lineage>
</organism>
<dbReference type="GO" id="GO:0003735">
    <property type="term" value="F:structural constituent of ribosome"/>
    <property type="evidence" value="ECO:0007669"/>
    <property type="project" value="InterPro"/>
</dbReference>
<comment type="function">
    <text evidence="5">One of the primary rRNA binding proteins, this protein initially binds near the 5'-end of the 23S rRNA. It is important during the early stages of 50S assembly. It makes multiple contacts with different domains of the 23S rRNA in the assembled 50S subunit and ribosome.</text>
</comment>
<dbReference type="SUPFAM" id="SSF52166">
    <property type="entry name" value="Ribosomal protein L4"/>
    <property type="match status" value="1"/>
</dbReference>
<comment type="function">
    <text evidence="5">Forms part of the polypeptide exit tunnel.</text>
</comment>
<sequence>MQVDVLNSKGAKTGRSVELPDDIFNIEPNDHCIYLAVKQYLAAQRQGTHKSKTRAEVKGSSKKLHKQKGTGGSRKGNIRNPLYKGGGAVNGPVPHMYGFKLNRKVKDLAKVSALTYKARANQIVVVEDLKMEAPKTKAYTEILDALRGDNRKSMMVVPEFDSNIYLSSRNVPNTKTVMLSDLNTYDITHTNVIVFTESVAKMFTEEMAVVEEA</sequence>
<protein>
    <recommendedName>
        <fullName evidence="4 5">Large ribosomal subunit protein uL4</fullName>
    </recommendedName>
</protein>
<evidence type="ECO:0000313" key="8">
    <source>
        <dbReference type="Proteomes" id="UP000239872"/>
    </source>
</evidence>
<dbReference type="Pfam" id="PF00573">
    <property type="entry name" value="Ribosomal_L4"/>
    <property type="match status" value="1"/>
</dbReference>
<dbReference type="PANTHER" id="PTHR10746:SF6">
    <property type="entry name" value="LARGE RIBOSOMAL SUBUNIT PROTEIN UL4M"/>
    <property type="match status" value="1"/>
</dbReference>
<name>A0A2S7SST4_9BACT</name>
<dbReference type="RefSeq" id="WP_105039998.1">
    <property type="nucleotide sequence ID" value="NZ_PPSL01000004.1"/>
</dbReference>
<dbReference type="InterPro" id="IPR023574">
    <property type="entry name" value="Ribosomal_uL4_dom_sf"/>
</dbReference>
<keyword evidence="5" id="KW-0694">RNA-binding</keyword>
<dbReference type="GO" id="GO:0005840">
    <property type="term" value="C:ribosome"/>
    <property type="evidence" value="ECO:0007669"/>
    <property type="project" value="UniProtKB-KW"/>
</dbReference>
<comment type="caution">
    <text evidence="7">The sequence shown here is derived from an EMBL/GenBank/DDBJ whole genome shotgun (WGS) entry which is preliminary data.</text>
</comment>
<evidence type="ECO:0000313" key="7">
    <source>
        <dbReference type="EMBL" id="PQJ09989.1"/>
    </source>
</evidence>
<comment type="subunit">
    <text evidence="5">Part of the 50S ribosomal subunit.</text>
</comment>
<dbReference type="OrthoDB" id="9803201at2"/>
<dbReference type="PANTHER" id="PTHR10746">
    <property type="entry name" value="50S RIBOSOMAL PROTEIN L4"/>
    <property type="match status" value="1"/>
</dbReference>
<dbReference type="InterPro" id="IPR013005">
    <property type="entry name" value="Ribosomal_uL4-like"/>
</dbReference>
<evidence type="ECO:0000256" key="3">
    <source>
        <dbReference type="ARBA" id="ARBA00023274"/>
    </source>
</evidence>
<evidence type="ECO:0000256" key="2">
    <source>
        <dbReference type="ARBA" id="ARBA00022980"/>
    </source>
</evidence>
<evidence type="ECO:0000256" key="5">
    <source>
        <dbReference type="HAMAP-Rule" id="MF_01328"/>
    </source>
</evidence>
<keyword evidence="3 5" id="KW-0687">Ribonucleoprotein</keyword>